<keyword evidence="2" id="KW-0805">Transcription regulation</keyword>
<dbReference type="Pfam" id="PF01285">
    <property type="entry name" value="TEA"/>
    <property type="match status" value="1"/>
</dbReference>
<keyword evidence="4" id="KW-0539">Nucleus</keyword>
<evidence type="ECO:0000313" key="8">
    <source>
        <dbReference type="Proteomes" id="UP000472270"/>
    </source>
</evidence>
<dbReference type="PROSITE" id="PS00554">
    <property type="entry name" value="TEA_1"/>
    <property type="match status" value="1"/>
</dbReference>
<comment type="subcellular location">
    <subcellularLocation>
        <location evidence="1">Nucleus</location>
    </subcellularLocation>
</comment>
<feature type="DNA-binding region" description="TEA" evidence="5">
    <location>
        <begin position="1"/>
        <end position="47"/>
    </location>
</feature>
<evidence type="ECO:0000259" key="6">
    <source>
        <dbReference type="PROSITE" id="PS51088"/>
    </source>
</evidence>
<dbReference type="PROSITE" id="PS51088">
    <property type="entry name" value="TEA_2"/>
    <property type="match status" value="1"/>
</dbReference>
<organism evidence="7 8">
    <name type="scientific">Sinocyclocheilus rhinocerous</name>
    <dbReference type="NCBI Taxonomy" id="307959"/>
    <lineage>
        <taxon>Eukaryota</taxon>
        <taxon>Metazoa</taxon>
        <taxon>Chordata</taxon>
        <taxon>Craniata</taxon>
        <taxon>Vertebrata</taxon>
        <taxon>Euteleostomi</taxon>
        <taxon>Actinopterygii</taxon>
        <taxon>Neopterygii</taxon>
        <taxon>Teleostei</taxon>
        <taxon>Ostariophysi</taxon>
        <taxon>Cypriniformes</taxon>
        <taxon>Cyprinidae</taxon>
        <taxon>Cyprininae</taxon>
        <taxon>Sinocyclocheilus</taxon>
    </lineage>
</organism>
<evidence type="ECO:0000256" key="2">
    <source>
        <dbReference type="ARBA" id="ARBA00023015"/>
    </source>
</evidence>
<evidence type="ECO:0000256" key="3">
    <source>
        <dbReference type="ARBA" id="ARBA00023163"/>
    </source>
</evidence>
<sequence length="133" mass="15273">MYFIIYLHFLGRNELIARYIKLRTGKTRTRKQVSSHIQVLARRKAREIQVKLKVANELSLRVCRCPGRAAASPAPTCACWSSLLSWSNLRIQRLSTSTCLFTSGSPTPRLAIRTSRPWMYGKFTTNSQRRKEG</sequence>
<dbReference type="Proteomes" id="UP000472270">
    <property type="component" value="Unassembled WGS sequence"/>
</dbReference>
<dbReference type="SMART" id="SM00426">
    <property type="entry name" value="TEA"/>
    <property type="match status" value="1"/>
</dbReference>
<dbReference type="InterPro" id="IPR038096">
    <property type="entry name" value="TEA/ATTS_sf"/>
</dbReference>
<feature type="domain" description="TEA" evidence="6">
    <location>
        <begin position="1"/>
        <end position="47"/>
    </location>
</feature>
<proteinExistence type="predicted"/>
<dbReference type="GO" id="GO:0000981">
    <property type="term" value="F:DNA-binding transcription factor activity, RNA polymerase II-specific"/>
    <property type="evidence" value="ECO:0007669"/>
    <property type="project" value="TreeGrafter"/>
</dbReference>
<keyword evidence="8" id="KW-1185">Reference proteome</keyword>
<accession>A0A673JKY5</accession>
<dbReference type="PRINTS" id="PR00065">
    <property type="entry name" value="TEADOMAIN"/>
</dbReference>
<dbReference type="GO" id="GO:0035329">
    <property type="term" value="P:hippo signaling"/>
    <property type="evidence" value="ECO:0007669"/>
    <property type="project" value="TreeGrafter"/>
</dbReference>
<dbReference type="AlphaFoldDB" id="A0A673JKY5"/>
<dbReference type="PANTHER" id="PTHR11834">
    <property type="entry name" value="TRANSCRIPTIONAL ENHANCER FACTOR TEF RELATED"/>
    <property type="match status" value="1"/>
</dbReference>
<dbReference type="PANTHER" id="PTHR11834:SF2">
    <property type="entry name" value="TRANSCRIPTIONAL ENHANCER FACTOR TEF-3"/>
    <property type="match status" value="1"/>
</dbReference>
<name>A0A673JKY5_9TELE</name>
<dbReference type="Gene3D" id="6.10.20.40">
    <property type="entry name" value="TEA/ATTS domain"/>
    <property type="match status" value="1"/>
</dbReference>
<reference evidence="7" key="2">
    <citation type="submission" date="2025-09" db="UniProtKB">
        <authorList>
            <consortium name="Ensembl"/>
        </authorList>
    </citation>
    <scope>IDENTIFICATION</scope>
</reference>
<evidence type="ECO:0000256" key="4">
    <source>
        <dbReference type="ARBA" id="ARBA00023242"/>
    </source>
</evidence>
<protein>
    <recommendedName>
        <fullName evidence="6">TEA domain-containing protein</fullName>
    </recommendedName>
</protein>
<evidence type="ECO:0000256" key="5">
    <source>
        <dbReference type="PROSITE-ProRule" id="PRU00505"/>
    </source>
</evidence>
<dbReference type="GO" id="GO:0005667">
    <property type="term" value="C:transcription regulator complex"/>
    <property type="evidence" value="ECO:0007669"/>
    <property type="project" value="TreeGrafter"/>
</dbReference>
<dbReference type="Ensembl" id="ENSSRHT00000052105.1">
    <property type="protein sequence ID" value="ENSSRHP00000050675.1"/>
    <property type="gene ID" value="ENSSRHG00000025522.1"/>
</dbReference>
<keyword evidence="3" id="KW-0804">Transcription</keyword>
<dbReference type="InterPro" id="IPR000818">
    <property type="entry name" value="TEA/ATTS_dom"/>
</dbReference>
<evidence type="ECO:0000313" key="7">
    <source>
        <dbReference type="Ensembl" id="ENSSRHP00000050675.1"/>
    </source>
</evidence>
<evidence type="ECO:0000256" key="1">
    <source>
        <dbReference type="ARBA" id="ARBA00004123"/>
    </source>
</evidence>
<dbReference type="GO" id="GO:0005634">
    <property type="term" value="C:nucleus"/>
    <property type="evidence" value="ECO:0007669"/>
    <property type="project" value="UniProtKB-SubCell"/>
</dbReference>
<dbReference type="GO" id="GO:0048568">
    <property type="term" value="P:embryonic organ development"/>
    <property type="evidence" value="ECO:0007669"/>
    <property type="project" value="TreeGrafter"/>
</dbReference>
<dbReference type="GO" id="GO:0000978">
    <property type="term" value="F:RNA polymerase II cis-regulatory region sequence-specific DNA binding"/>
    <property type="evidence" value="ECO:0007669"/>
    <property type="project" value="TreeGrafter"/>
</dbReference>
<reference evidence="7" key="1">
    <citation type="submission" date="2025-08" db="UniProtKB">
        <authorList>
            <consortium name="Ensembl"/>
        </authorList>
    </citation>
    <scope>IDENTIFICATION</scope>
</reference>
<dbReference type="InterPro" id="IPR050937">
    <property type="entry name" value="TEC1_TEAD_TF"/>
</dbReference>